<dbReference type="InterPro" id="IPR048859">
    <property type="entry name" value="BTBD16_C"/>
</dbReference>
<dbReference type="Proteomes" id="UP000606274">
    <property type="component" value="Unassembled WGS sequence"/>
</dbReference>
<comment type="caution">
    <text evidence="2">The sequence shown here is derived from an EMBL/GenBank/DDBJ whole genome shotgun (WGS) entry which is preliminary data.</text>
</comment>
<dbReference type="Pfam" id="PF21059">
    <property type="entry name" value="BTBD16_C"/>
    <property type="match status" value="1"/>
</dbReference>
<accession>A0A8T0BD03</accession>
<dbReference type="InterPro" id="IPR042833">
    <property type="entry name" value="BTBD16"/>
</dbReference>
<dbReference type="PANTHER" id="PTHR46843">
    <property type="entry name" value="BTB/POZ DOMAIN-CONTAINING PROTEIN 16"/>
    <property type="match status" value="1"/>
</dbReference>
<proteinExistence type="predicted"/>
<keyword evidence="3" id="KW-1185">Reference proteome</keyword>
<evidence type="ECO:0000313" key="3">
    <source>
        <dbReference type="Proteomes" id="UP000606274"/>
    </source>
</evidence>
<evidence type="ECO:0000259" key="1">
    <source>
        <dbReference type="Pfam" id="PF21059"/>
    </source>
</evidence>
<gene>
    <name evidence="2" type="ORF">HF521_020171</name>
</gene>
<protein>
    <recommendedName>
        <fullName evidence="1">BTB/POZ domain-containing protein</fullName>
    </recommendedName>
</protein>
<name>A0A8T0BD03_SILME</name>
<feature type="domain" description="BTB/POZ" evidence="1">
    <location>
        <begin position="108"/>
        <end position="212"/>
    </location>
</feature>
<sequence length="233" mass="25917">MNTSFSGLCCIGYISSLTAENTLCPHTAPSSASSAGHLGFSRAAFGANLAPLFQTLRLHGITESQHMEEMEKINVFPHAWLHLTFSNIIYSIHNGGNMHITNFSKQAVRFGMIMTREHCTRSVGLYGFYFLLRASRVGESEAFAFSIERLRHWDPVLSESCRTTQPFSMRSDRSVCYQISVQSCVTGEWQERTSGELNQVLGLSKRCCRSTVFTLDGVHVPALVMFSLAFPSA</sequence>
<dbReference type="EMBL" id="JABFDY010000007">
    <property type="protein sequence ID" value="KAF7704885.1"/>
    <property type="molecule type" value="Genomic_DNA"/>
</dbReference>
<dbReference type="PANTHER" id="PTHR46843:SF1">
    <property type="entry name" value="BTB_POZ DOMAIN-CONTAINING PROTEIN 16"/>
    <property type="match status" value="1"/>
</dbReference>
<reference evidence="2" key="1">
    <citation type="submission" date="2020-08" db="EMBL/GenBank/DDBJ databases">
        <title>Chromosome-level assembly of Southern catfish (Silurus meridionalis) provides insights into visual adaptation to the nocturnal and benthic lifestyles.</title>
        <authorList>
            <person name="Zhang Y."/>
            <person name="Wang D."/>
            <person name="Peng Z."/>
        </authorList>
    </citation>
    <scope>NUCLEOTIDE SEQUENCE</scope>
    <source>
        <strain evidence="2">SWU-2019-XX</strain>
        <tissue evidence="2">Muscle</tissue>
    </source>
</reference>
<evidence type="ECO:0000313" key="2">
    <source>
        <dbReference type="EMBL" id="KAF7704885.1"/>
    </source>
</evidence>
<organism evidence="2 3">
    <name type="scientific">Silurus meridionalis</name>
    <name type="common">Southern catfish</name>
    <name type="synonym">Silurus soldatovi meridionalis</name>
    <dbReference type="NCBI Taxonomy" id="175797"/>
    <lineage>
        <taxon>Eukaryota</taxon>
        <taxon>Metazoa</taxon>
        <taxon>Chordata</taxon>
        <taxon>Craniata</taxon>
        <taxon>Vertebrata</taxon>
        <taxon>Euteleostomi</taxon>
        <taxon>Actinopterygii</taxon>
        <taxon>Neopterygii</taxon>
        <taxon>Teleostei</taxon>
        <taxon>Ostariophysi</taxon>
        <taxon>Siluriformes</taxon>
        <taxon>Siluridae</taxon>
        <taxon>Silurus</taxon>
    </lineage>
</organism>
<dbReference type="AlphaFoldDB" id="A0A8T0BD03"/>